<dbReference type="Proteomes" id="UP000231990">
    <property type="component" value="Unassembled WGS sequence"/>
</dbReference>
<protein>
    <submittedName>
        <fullName evidence="2">Uncharacterized protein</fullName>
    </submittedName>
</protein>
<evidence type="ECO:0000313" key="4">
    <source>
        <dbReference type="Proteomes" id="UP000231990"/>
    </source>
</evidence>
<organism evidence="2 4">
    <name type="scientific">Leptospira perolatii</name>
    <dbReference type="NCBI Taxonomy" id="2023191"/>
    <lineage>
        <taxon>Bacteria</taxon>
        <taxon>Pseudomonadati</taxon>
        <taxon>Spirochaetota</taxon>
        <taxon>Spirochaetia</taxon>
        <taxon>Leptospirales</taxon>
        <taxon>Leptospiraceae</taxon>
        <taxon>Leptospira</taxon>
    </lineage>
</organism>
<dbReference type="RefSeq" id="WP_100712573.1">
    <property type="nucleotide sequence ID" value="NZ_NPDY01000001.1"/>
</dbReference>
<name>A0A2M9ZT62_9LEPT</name>
<dbReference type="AlphaFoldDB" id="A0A2M9ZT62"/>
<evidence type="ECO:0000313" key="1">
    <source>
        <dbReference type="EMBL" id="PJZ71590.1"/>
    </source>
</evidence>
<dbReference type="EMBL" id="NPDZ01000001">
    <property type="protein sequence ID" value="PJZ75205.1"/>
    <property type="molecule type" value="Genomic_DNA"/>
</dbReference>
<accession>A0A2M9ZT62</accession>
<keyword evidence="3" id="KW-1185">Reference proteome</keyword>
<reference evidence="3 4" key="1">
    <citation type="submission" date="2017-07" db="EMBL/GenBank/DDBJ databases">
        <title>Leptospira spp. isolated from tropical soils.</title>
        <authorList>
            <person name="Thibeaux R."/>
            <person name="Iraola G."/>
            <person name="Ferres I."/>
            <person name="Bierque E."/>
            <person name="Girault D."/>
            <person name="Soupe-Gilbert M.-E."/>
            <person name="Picardeau M."/>
            <person name="Goarant C."/>
        </authorList>
    </citation>
    <scope>NUCLEOTIDE SEQUENCE [LARGE SCALE GENOMIC DNA]</scope>
    <source>
        <strain evidence="2 4">FH1-B-B1</strain>
        <strain evidence="1 3">FH1-B-C1</strain>
    </source>
</reference>
<proteinExistence type="predicted"/>
<dbReference type="EMBL" id="NPDY01000001">
    <property type="protein sequence ID" value="PJZ71590.1"/>
    <property type="molecule type" value="Genomic_DNA"/>
</dbReference>
<dbReference type="NCBIfam" id="NF047596">
    <property type="entry name" value="LIMLP_15305_fam"/>
    <property type="match status" value="1"/>
</dbReference>
<dbReference type="OrthoDB" id="341878at2"/>
<evidence type="ECO:0000313" key="3">
    <source>
        <dbReference type="Proteomes" id="UP000231962"/>
    </source>
</evidence>
<evidence type="ECO:0000313" key="2">
    <source>
        <dbReference type="EMBL" id="PJZ75205.1"/>
    </source>
</evidence>
<dbReference type="Proteomes" id="UP000231962">
    <property type="component" value="Unassembled WGS sequence"/>
</dbReference>
<gene>
    <name evidence="1" type="ORF">CH360_02100</name>
    <name evidence="2" type="ORF">CH373_02100</name>
</gene>
<sequence length="181" mass="20765">MSTDSLSQASAYISRFRAERGKIRSFLSKFPFYADIVKNHEYYNTDLLIRKELASRIDALKEPLRRIEEGFVRQRRLELIGSTEILLSQVDRLKNEIVGAGYGLTGIGSGFKATEKELESLADWDYSLLSHAEELKTKVNAHGLQAEDSESKVRDWVSQFRVELDQFDSALKKRKEVFLKA</sequence>
<comment type="caution">
    <text evidence="2">The sequence shown here is derived from an EMBL/GenBank/DDBJ whole genome shotgun (WGS) entry which is preliminary data.</text>
</comment>